<dbReference type="GO" id="GO:0005524">
    <property type="term" value="F:ATP binding"/>
    <property type="evidence" value="ECO:0007669"/>
    <property type="project" value="UniProtKB-KW"/>
</dbReference>
<keyword evidence="3" id="KW-1003">Cell membrane</keyword>
<dbReference type="InterPro" id="IPR051535">
    <property type="entry name" value="Siderophore_ABC-ATPase"/>
</dbReference>
<dbReference type="GO" id="GO:0016887">
    <property type="term" value="F:ATP hydrolysis activity"/>
    <property type="evidence" value="ECO:0007669"/>
    <property type="project" value="InterPro"/>
</dbReference>
<dbReference type="SMART" id="SM00382">
    <property type="entry name" value="AAA"/>
    <property type="match status" value="1"/>
</dbReference>
<dbReference type="PROSITE" id="PS50893">
    <property type="entry name" value="ABC_TRANSPORTER_2"/>
    <property type="match status" value="1"/>
</dbReference>
<dbReference type="InterPro" id="IPR017871">
    <property type="entry name" value="ABC_transporter-like_CS"/>
</dbReference>
<dbReference type="Gene3D" id="3.40.50.300">
    <property type="entry name" value="P-loop containing nucleotide triphosphate hydrolases"/>
    <property type="match status" value="1"/>
</dbReference>
<evidence type="ECO:0000313" key="11">
    <source>
        <dbReference type="EMBL" id="SOC51813.1"/>
    </source>
</evidence>
<evidence type="ECO:0000256" key="7">
    <source>
        <dbReference type="ARBA" id="ARBA00023004"/>
    </source>
</evidence>
<keyword evidence="8" id="KW-0406">Ion transport</keyword>
<dbReference type="EMBL" id="OBQI01000006">
    <property type="protein sequence ID" value="SOC51813.1"/>
    <property type="molecule type" value="Genomic_DNA"/>
</dbReference>
<keyword evidence="12" id="KW-1185">Reference proteome</keyword>
<evidence type="ECO:0000256" key="4">
    <source>
        <dbReference type="ARBA" id="ARBA00022496"/>
    </source>
</evidence>
<dbReference type="PANTHER" id="PTHR42771:SF2">
    <property type="entry name" value="IRON(3+)-HYDROXAMATE IMPORT ATP-BINDING PROTEIN FHUC"/>
    <property type="match status" value="1"/>
</dbReference>
<gene>
    <name evidence="11" type="ORF">SAMN05660748_3857</name>
</gene>
<evidence type="ECO:0000256" key="6">
    <source>
        <dbReference type="ARBA" id="ARBA00022840"/>
    </source>
</evidence>
<protein>
    <submittedName>
        <fullName evidence="11">Iron complex transport system ATP-binding protein</fullName>
    </submittedName>
</protein>
<dbReference type="GO" id="GO:0006826">
    <property type="term" value="P:iron ion transport"/>
    <property type="evidence" value="ECO:0007669"/>
    <property type="project" value="UniProtKB-KW"/>
</dbReference>
<dbReference type="Pfam" id="PF00005">
    <property type="entry name" value="ABC_tran"/>
    <property type="match status" value="1"/>
</dbReference>
<evidence type="ECO:0000256" key="8">
    <source>
        <dbReference type="ARBA" id="ARBA00023065"/>
    </source>
</evidence>
<dbReference type="InterPro" id="IPR003593">
    <property type="entry name" value="AAA+_ATPase"/>
</dbReference>
<evidence type="ECO:0000256" key="5">
    <source>
        <dbReference type="ARBA" id="ARBA00022741"/>
    </source>
</evidence>
<dbReference type="FunFam" id="3.40.50.300:FF:000134">
    <property type="entry name" value="Iron-enterobactin ABC transporter ATP-binding protein"/>
    <property type="match status" value="1"/>
</dbReference>
<keyword evidence="6 11" id="KW-0067">ATP-binding</keyword>
<accession>A0A285VCV6</accession>
<evidence type="ECO:0000256" key="9">
    <source>
        <dbReference type="ARBA" id="ARBA00023136"/>
    </source>
</evidence>
<dbReference type="PROSITE" id="PS00211">
    <property type="entry name" value="ABC_TRANSPORTER_1"/>
    <property type="match status" value="1"/>
</dbReference>
<organism evidence="11 12">
    <name type="scientific">Blastococcus aggregatus</name>
    <dbReference type="NCBI Taxonomy" id="38502"/>
    <lineage>
        <taxon>Bacteria</taxon>
        <taxon>Bacillati</taxon>
        <taxon>Actinomycetota</taxon>
        <taxon>Actinomycetes</taxon>
        <taxon>Geodermatophilales</taxon>
        <taxon>Geodermatophilaceae</taxon>
        <taxon>Blastococcus</taxon>
    </lineage>
</organism>
<reference evidence="12" key="1">
    <citation type="submission" date="2017-08" db="EMBL/GenBank/DDBJ databases">
        <authorList>
            <person name="Varghese N."/>
            <person name="Submissions S."/>
        </authorList>
    </citation>
    <scope>NUCLEOTIDE SEQUENCE [LARGE SCALE GENOMIC DNA]</scope>
    <source>
        <strain evidence="12">DSM 4725</strain>
    </source>
</reference>
<comment type="subcellular location">
    <subcellularLocation>
        <location evidence="1">Cell membrane</location>
        <topology evidence="1">Peripheral membrane protein</topology>
    </subcellularLocation>
</comment>
<evidence type="ECO:0000313" key="12">
    <source>
        <dbReference type="Proteomes" id="UP000219435"/>
    </source>
</evidence>
<dbReference type="Proteomes" id="UP000219435">
    <property type="component" value="Unassembled WGS sequence"/>
</dbReference>
<evidence type="ECO:0000256" key="2">
    <source>
        <dbReference type="ARBA" id="ARBA00022448"/>
    </source>
</evidence>
<proteinExistence type="predicted"/>
<keyword evidence="9" id="KW-0472">Membrane</keyword>
<keyword evidence="2" id="KW-0813">Transport</keyword>
<dbReference type="GO" id="GO:0005886">
    <property type="term" value="C:plasma membrane"/>
    <property type="evidence" value="ECO:0007669"/>
    <property type="project" value="UniProtKB-SubCell"/>
</dbReference>
<keyword evidence="7" id="KW-0408">Iron</keyword>
<dbReference type="CDD" id="cd03214">
    <property type="entry name" value="ABC_Iron-Siderophores_B12_Hemin"/>
    <property type="match status" value="1"/>
</dbReference>
<evidence type="ECO:0000256" key="3">
    <source>
        <dbReference type="ARBA" id="ARBA00022475"/>
    </source>
</evidence>
<dbReference type="InterPro" id="IPR003439">
    <property type="entry name" value="ABC_transporter-like_ATP-bd"/>
</dbReference>
<dbReference type="SUPFAM" id="SSF52540">
    <property type="entry name" value="P-loop containing nucleoside triphosphate hydrolases"/>
    <property type="match status" value="1"/>
</dbReference>
<dbReference type="RefSeq" id="WP_097196610.1">
    <property type="nucleotide sequence ID" value="NZ_OBQI01000006.1"/>
</dbReference>
<dbReference type="PANTHER" id="PTHR42771">
    <property type="entry name" value="IRON(3+)-HYDROXAMATE IMPORT ATP-BINDING PROTEIN FHUC"/>
    <property type="match status" value="1"/>
</dbReference>
<keyword evidence="4" id="KW-0410">Iron transport</keyword>
<sequence>MTAHTVTDVPQEASSTPGNGRVRLAAERVRLAYDDTVVVHDLDLELTEGSFTAIVGPNGCGKSTLLRALGRLLRPTGGQVLLDGRAISRTPTREVATVLGLLPQSPIAPEGLTVADLVARGRHPHQSWVRQWSRDDEAVVAEALEWTDMSELAGRPVDELSGGQRQRAWISMALAQGTDLLLLDEPTTYLDLAHQIDVLELVGRLHAERRRTVAVVLHDLNLAARYAQRLVAMKDGVLVASGTPAEVLTEQLLADVFDLEARIVPDPVTGTPMVVPVRRLR</sequence>
<evidence type="ECO:0000256" key="1">
    <source>
        <dbReference type="ARBA" id="ARBA00004202"/>
    </source>
</evidence>
<dbReference type="OrthoDB" id="3426016at2"/>
<name>A0A285VCV6_9ACTN</name>
<feature type="domain" description="ABC transporter" evidence="10">
    <location>
        <begin position="24"/>
        <end position="260"/>
    </location>
</feature>
<dbReference type="InterPro" id="IPR027417">
    <property type="entry name" value="P-loop_NTPase"/>
</dbReference>
<dbReference type="AlphaFoldDB" id="A0A285VCV6"/>
<evidence type="ECO:0000259" key="10">
    <source>
        <dbReference type="PROSITE" id="PS50893"/>
    </source>
</evidence>
<keyword evidence="5" id="KW-0547">Nucleotide-binding</keyword>